<evidence type="ECO:0008006" key="4">
    <source>
        <dbReference type="Google" id="ProtNLM"/>
    </source>
</evidence>
<keyword evidence="1" id="KW-0732">Signal</keyword>
<dbReference type="Proteomes" id="UP000255265">
    <property type="component" value="Unassembled WGS sequence"/>
</dbReference>
<dbReference type="EMBL" id="QQAV01000001">
    <property type="protein sequence ID" value="RDI28712.1"/>
    <property type="molecule type" value="Genomic_DNA"/>
</dbReference>
<evidence type="ECO:0000313" key="3">
    <source>
        <dbReference type="Proteomes" id="UP000255265"/>
    </source>
</evidence>
<evidence type="ECO:0000313" key="2">
    <source>
        <dbReference type="EMBL" id="RDI28712.1"/>
    </source>
</evidence>
<organism evidence="2 3">
    <name type="scientific">Pseudacidovorax intermedius</name>
    <dbReference type="NCBI Taxonomy" id="433924"/>
    <lineage>
        <taxon>Bacteria</taxon>
        <taxon>Pseudomonadati</taxon>
        <taxon>Pseudomonadota</taxon>
        <taxon>Betaproteobacteria</taxon>
        <taxon>Burkholderiales</taxon>
        <taxon>Comamonadaceae</taxon>
        <taxon>Pseudacidovorax</taxon>
    </lineage>
</organism>
<dbReference type="STRING" id="433924.NS331_14705"/>
<feature type="chain" id="PRO_5016778807" description="Adhesin" evidence="1">
    <location>
        <begin position="39"/>
        <end position="1052"/>
    </location>
</feature>
<name>A0A370FLZ6_9BURK</name>
<dbReference type="RefSeq" id="WP_114801553.1">
    <property type="nucleotide sequence ID" value="NZ_QQAV01000001.1"/>
</dbReference>
<keyword evidence="3" id="KW-1185">Reference proteome</keyword>
<gene>
    <name evidence="2" type="ORF">DFR41_101468</name>
</gene>
<dbReference type="OrthoDB" id="8799886at2"/>
<dbReference type="AlphaFoldDB" id="A0A370FLZ6"/>
<feature type="signal peptide" evidence="1">
    <location>
        <begin position="1"/>
        <end position="38"/>
    </location>
</feature>
<reference evidence="2 3" key="1">
    <citation type="submission" date="2018-07" db="EMBL/GenBank/DDBJ databases">
        <title>Genomic Encyclopedia of Type Strains, Phase IV (KMG-IV): sequencing the most valuable type-strain genomes for metagenomic binning, comparative biology and taxonomic classification.</title>
        <authorList>
            <person name="Goeker M."/>
        </authorList>
    </citation>
    <scope>NUCLEOTIDE SEQUENCE [LARGE SCALE GENOMIC DNA]</scope>
    <source>
        <strain evidence="2 3">DSM 21352</strain>
    </source>
</reference>
<comment type="caution">
    <text evidence="2">The sequence shown here is derived from an EMBL/GenBank/DDBJ whole genome shotgun (WGS) entry which is preliminary data.</text>
</comment>
<sequence length="1052" mass="102434">METVPVPQAPRKKNTALVHALALMCGGLAGLATTGVQAQESVLHGLGWITERPGSTLQGGSSARNTGNRATGEVMAGGGKATAGAGIAGSAELIATSQANMIGLSALDTRNTQVSVLQNQVSGFVRAIGGAASANSVLLSGGQGRRPLADSRIQIQNNQASRIEAHGAKASVALGAGSLQLPGRATANGLLADESDLRRLRADVTGNRAEGVASLGGAAIANGSTLARTPVDDLQITQTDNRARDVRAGGGSASVGWGAIASAQLSGVAAANALTAANSRLEGARLLQQGNQAESITATGGSALANSLNLADYQGAALRQYSAQIANNRASRVDADGGSGSVLGGALADVQMAAVALANSISVQGGSVEGSTRHQVSGNVADGVRANGGAAVANSVWLDKATTRSTSVVIQDNKADNVATTGFQGSAAGGLIASGEQNAMALVNSLGVLGSEVDAGRVDILGNQASGLSSRGGKLVANAVSVEKGEGGASRLSARTTVQDNSARQIATGAASGGVAGGLASTDQNARAAVNAVVLHQNARADGGSTLQVTGNRASNVRAPGGTALVNALGVYRDSQLSGSPVTLADNQASDVTAGGGSGQALGAGSAKNGILVANGLYLEGDGGARLASSPLTVRGNTTRQLQADGGRVNANALAVNGQGDVQASPVTLTGNQASDVRSSGEQGTLFGKAVSGGVGQAYANAVQVLGQLRGSSLALADNMAGQVRGDQALAAANSVLLDESSTLEGSSVSLRGNQAQGVQAQGGHVAAANSVVNEGRISGAQIGIDGNRATVQADGGDAIANTVRNRGSMAGSRVTISGNQGQVARKGTANSVDNSGTLAGGQITILGNQGSAQDGGTVNSFVNSGRATGNVHIAGNTGSARGNGSLANSVRNTGNLAANITILGNQGTASGGGVVNSVVNRGNLSGAVAIVGNRGTASNGGTVNSLVNTGTMSGKVTIAGNQGSAGMGGTANSVINRGSITGSVTIVGNNARAGMGTTTASVRNYGALAGAAGVTGGAPWAASVGKTITLPSTGVVNRSVTVGPAVTVLNM</sequence>
<evidence type="ECO:0000256" key="1">
    <source>
        <dbReference type="SAM" id="SignalP"/>
    </source>
</evidence>
<protein>
    <recommendedName>
        <fullName evidence="4">Adhesin</fullName>
    </recommendedName>
</protein>
<accession>A0A370FLZ6</accession>
<proteinExistence type="predicted"/>